<sequence>MRSLSFSAGRPTIVSLLVIEDLEENEVDVPDVISKIWKSGRSNEGAQGWLCAIMSYQCEIDPFFSHFILVIIRECVRLCF</sequence>
<accession>A0A016STZ3</accession>
<evidence type="ECO:0000313" key="2">
    <source>
        <dbReference type="Proteomes" id="UP000024635"/>
    </source>
</evidence>
<keyword evidence="2" id="KW-1185">Reference proteome</keyword>
<comment type="caution">
    <text evidence="1">The sequence shown here is derived from an EMBL/GenBank/DDBJ whole genome shotgun (WGS) entry which is preliminary data.</text>
</comment>
<name>A0A016STZ3_9BILA</name>
<proteinExistence type="predicted"/>
<protein>
    <submittedName>
        <fullName evidence="1">Uncharacterized protein</fullName>
    </submittedName>
</protein>
<organism evidence="1 2">
    <name type="scientific">Ancylostoma ceylanicum</name>
    <dbReference type="NCBI Taxonomy" id="53326"/>
    <lineage>
        <taxon>Eukaryota</taxon>
        <taxon>Metazoa</taxon>
        <taxon>Ecdysozoa</taxon>
        <taxon>Nematoda</taxon>
        <taxon>Chromadorea</taxon>
        <taxon>Rhabditida</taxon>
        <taxon>Rhabditina</taxon>
        <taxon>Rhabditomorpha</taxon>
        <taxon>Strongyloidea</taxon>
        <taxon>Ancylostomatidae</taxon>
        <taxon>Ancylostomatinae</taxon>
        <taxon>Ancylostoma</taxon>
    </lineage>
</organism>
<reference evidence="2" key="1">
    <citation type="journal article" date="2015" name="Nat. Genet.">
        <title>The genome and transcriptome of the zoonotic hookworm Ancylostoma ceylanicum identify infection-specific gene families.</title>
        <authorList>
            <person name="Schwarz E.M."/>
            <person name="Hu Y."/>
            <person name="Antoshechkin I."/>
            <person name="Miller M.M."/>
            <person name="Sternberg P.W."/>
            <person name="Aroian R.V."/>
        </authorList>
    </citation>
    <scope>NUCLEOTIDE SEQUENCE</scope>
    <source>
        <strain evidence="2">HY135</strain>
    </source>
</reference>
<evidence type="ECO:0000313" key="1">
    <source>
        <dbReference type="EMBL" id="EYB94173.1"/>
    </source>
</evidence>
<dbReference type="AlphaFoldDB" id="A0A016STZ3"/>
<dbReference type="Proteomes" id="UP000024635">
    <property type="component" value="Unassembled WGS sequence"/>
</dbReference>
<gene>
    <name evidence="1" type="primary">Acey_s0174.g436</name>
    <name evidence="1" type="ORF">Y032_0174g436</name>
</gene>
<dbReference type="EMBL" id="JARK01001510">
    <property type="protein sequence ID" value="EYB94173.1"/>
    <property type="molecule type" value="Genomic_DNA"/>
</dbReference>